<sequence length="64" mass="7422">MSDLDATWLMEFDKALQEHLAIARHDAGITDEVARRYADLPPDEAALQYGEDYDLQRVNRDWLS</sequence>
<dbReference type="KEGG" id="tcn:H9L16_01940"/>
<evidence type="ECO:0000313" key="2">
    <source>
        <dbReference type="Proteomes" id="UP000515804"/>
    </source>
</evidence>
<reference evidence="1 2" key="1">
    <citation type="submission" date="2020-08" db="EMBL/GenBank/DDBJ databases">
        <title>Genome sequence of Thermomonas carbonis KCTC 42013T.</title>
        <authorList>
            <person name="Hyun D.-W."/>
            <person name="Bae J.-W."/>
        </authorList>
    </citation>
    <scope>NUCLEOTIDE SEQUENCE [LARGE SCALE GENOMIC DNA]</scope>
    <source>
        <strain evidence="1 2">KCTC 42013</strain>
    </source>
</reference>
<dbReference type="AlphaFoldDB" id="A0A7G9SRE7"/>
<dbReference type="EMBL" id="CP060719">
    <property type="protein sequence ID" value="QNN70422.1"/>
    <property type="molecule type" value="Genomic_DNA"/>
</dbReference>
<accession>A0A7G9SRE7</accession>
<evidence type="ECO:0000313" key="1">
    <source>
        <dbReference type="EMBL" id="QNN70422.1"/>
    </source>
</evidence>
<gene>
    <name evidence="1" type="ORF">H9L16_01940</name>
</gene>
<dbReference type="RefSeq" id="WP_187552938.1">
    <property type="nucleotide sequence ID" value="NZ_CP060719.1"/>
</dbReference>
<proteinExistence type="predicted"/>
<organism evidence="1 2">
    <name type="scientific">Thermomonas carbonis</name>
    <dbReference type="NCBI Taxonomy" id="1463158"/>
    <lineage>
        <taxon>Bacteria</taxon>
        <taxon>Pseudomonadati</taxon>
        <taxon>Pseudomonadota</taxon>
        <taxon>Gammaproteobacteria</taxon>
        <taxon>Lysobacterales</taxon>
        <taxon>Lysobacteraceae</taxon>
        <taxon>Thermomonas</taxon>
    </lineage>
</organism>
<name>A0A7G9SRE7_9GAMM</name>
<protein>
    <submittedName>
        <fullName evidence="1">Uncharacterized protein</fullName>
    </submittedName>
</protein>
<keyword evidence="2" id="KW-1185">Reference proteome</keyword>
<dbReference type="Proteomes" id="UP000515804">
    <property type="component" value="Chromosome"/>
</dbReference>